<dbReference type="EMBL" id="FOTQ01000008">
    <property type="protein sequence ID" value="SFM49688.1"/>
    <property type="molecule type" value="Genomic_DNA"/>
</dbReference>
<evidence type="ECO:0000313" key="8">
    <source>
        <dbReference type="EMBL" id="SFM49688.1"/>
    </source>
</evidence>
<dbReference type="PANTHER" id="PTHR34583">
    <property type="entry name" value="ANTIPORTER SUBUNIT MNHC2-RELATED"/>
    <property type="match status" value="1"/>
</dbReference>
<evidence type="ECO:0000313" key="9">
    <source>
        <dbReference type="Proteomes" id="UP000199144"/>
    </source>
</evidence>
<feature type="transmembrane region" description="Helical" evidence="7">
    <location>
        <begin position="28"/>
        <end position="51"/>
    </location>
</feature>
<keyword evidence="6 7" id="KW-0472">Membrane</keyword>
<evidence type="ECO:0000256" key="4">
    <source>
        <dbReference type="ARBA" id="ARBA00022692"/>
    </source>
</evidence>
<keyword evidence="9" id="KW-1185">Reference proteome</keyword>
<evidence type="ECO:0000256" key="1">
    <source>
        <dbReference type="ARBA" id="ARBA00004651"/>
    </source>
</evidence>
<dbReference type="Gene3D" id="1.10.287.3510">
    <property type="match status" value="1"/>
</dbReference>
<gene>
    <name evidence="8" type="ORF">SAMN04488042_10813</name>
</gene>
<dbReference type="STRING" id="254406.SAMN04488042_10813"/>
<dbReference type="NCBIfam" id="NF006573">
    <property type="entry name" value="PRK09094.1"/>
    <property type="match status" value="1"/>
</dbReference>
<sequence length="118" mass="12427">MEILVASAIGIMTAAGLYLVLRLRTFPVILGMSLLTYAVNVFLFASGRLTTAAPPVLRDDMSVYTDPLPQALVLTAIVISFGMTAVVVMIGLGAFLGSNDDHVDDQPEGAQDQAEGQS</sequence>
<dbReference type="OrthoDB" id="9799219at2"/>
<reference evidence="8 9" key="1">
    <citation type="submission" date="2016-10" db="EMBL/GenBank/DDBJ databases">
        <authorList>
            <person name="de Groot N.N."/>
        </authorList>
    </citation>
    <scope>NUCLEOTIDE SEQUENCE [LARGE SCALE GENOMIC DNA]</scope>
    <source>
        <strain evidence="8 9">DSM 15283</strain>
    </source>
</reference>
<keyword evidence="3" id="KW-1003">Cell membrane</keyword>
<dbReference type="GO" id="GO:0005886">
    <property type="term" value="C:plasma membrane"/>
    <property type="evidence" value="ECO:0007669"/>
    <property type="project" value="UniProtKB-SubCell"/>
</dbReference>
<comment type="similarity">
    <text evidence="2">Belongs to the CPA3 antiporters (TC 2.A.63) subunit C family.</text>
</comment>
<evidence type="ECO:0000256" key="2">
    <source>
        <dbReference type="ARBA" id="ARBA00010388"/>
    </source>
</evidence>
<dbReference type="PANTHER" id="PTHR34583:SF2">
    <property type="entry name" value="ANTIPORTER SUBUNIT MNHC2-RELATED"/>
    <property type="match status" value="1"/>
</dbReference>
<evidence type="ECO:0000256" key="5">
    <source>
        <dbReference type="ARBA" id="ARBA00022989"/>
    </source>
</evidence>
<name>A0A1I4RBL1_9RHOB</name>
<keyword evidence="5 7" id="KW-1133">Transmembrane helix</keyword>
<dbReference type="InterPro" id="IPR039428">
    <property type="entry name" value="NUOK/Mnh_C1-like"/>
</dbReference>
<proteinExistence type="inferred from homology"/>
<protein>
    <submittedName>
        <fullName evidence="8">Multisubunit potassium/proton antiporter, PhaC subunit</fullName>
    </submittedName>
</protein>
<feature type="transmembrane region" description="Helical" evidence="7">
    <location>
        <begin position="71"/>
        <end position="96"/>
    </location>
</feature>
<dbReference type="AlphaFoldDB" id="A0A1I4RBL1"/>
<dbReference type="RefSeq" id="WP_093095196.1">
    <property type="nucleotide sequence ID" value="NZ_FOTQ01000008.1"/>
</dbReference>
<dbReference type="Pfam" id="PF00420">
    <property type="entry name" value="Oxidored_q2"/>
    <property type="match status" value="1"/>
</dbReference>
<dbReference type="InterPro" id="IPR050601">
    <property type="entry name" value="CPA3_antiporter_subunitC"/>
</dbReference>
<dbReference type="Proteomes" id="UP000199144">
    <property type="component" value="Unassembled WGS sequence"/>
</dbReference>
<keyword evidence="4 7" id="KW-0812">Transmembrane</keyword>
<organism evidence="8 9">
    <name type="scientific">Shimia aestuarii</name>
    <dbReference type="NCBI Taxonomy" id="254406"/>
    <lineage>
        <taxon>Bacteria</taxon>
        <taxon>Pseudomonadati</taxon>
        <taxon>Pseudomonadota</taxon>
        <taxon>Alphaproteobacteria</taxon>
        <taxon>Rhodobacterales</taxon>
        <taxon>Roseobacteraceae</taxon>
    </lineage>
</organism>
<evidence type="ECO:0000256" key="6">
    <source>
        <dbReference type="ARBA" id="ARBA00023136"/>
    </source>
</evidence>
<comment type="subcellular location">
    <subcellularLocation>
        <location evidence="1">Cell membrane</location>
        <topology evidence="1">Multi-pass membrane protein</topology>
    </subcellularLocation>
</comment>
<evidence type="ECO:0000256" key="7">
    <source>
        <dbReference type="SAM" id="Phobius"/>
    </source>
</evidence>
<evidence type="ECO:0000256" key="3">
    <source>
        <dbReference type="ARBA" id="ARBA00022475"/>
    </source>
</evidence>
<feature type="transmembrane region" description="Helical" evidence="7">
    <location>
        <begin position="6"/>
        <end position="21"/>
    </location>
</feature>
<accession>A0A1I4RBL1</accession>